<evidence type="ECO:0000256" key="2">
    <source>
        <dbReference type="ARBA" id="ARBA00022692"/>
    </source>
</evidence>
<sequence>MSALRDILSQGAQMSLVLGLAPLLTGFVRKVKARLLRRRGPPLLQPYRDLIRLMRKDAVLADNASWLFRVIPYLMFSGTWVAVSLVPTFGNGLLFSWTADLIAIIALLGSARFFQALAGMDVGTAFGGIGSSREVMIASLAEPAMLITVFSVAMIAGSTQLANVAEFMGSDAVGLRVSLGMAFVALTIVALAENARIPVDNPATHLELTMVHEAMVLEYSGRHLALIDLSSQLKLMLYVSLIACVFLPWGMATADSSVARLAFGALLYLGKLTALGFLLAVFETSIAKMRVFRIPEFLGAALMLALLATLLRFVSGSL</sequence>
<evidence type="ECO:0000313" key="6">
    <source>
        <dbReference type="EMBL" id="PIS99975.1"/>
    </source>
</evidence>
<dbReference type="GO" id="GO:0016829">
    <property type="term" value="F:lyase activity"/>
    <property type="evidence" value="ECO:0007669"/>
    <property type="project" value="UniProtKB-KW"/>
</dbReference>
<feature type="transmembrane region" description="Helical" evidence="5">
    <location>
        <begin position="135"/>
        <end position="161"/>
    </location>
</feature>
<feature type="transmembrane region" description="Helical" evidence="5">
    <location>
        <begin position="258"/>
        <end position="282"/>
    </location>
</feature>
<evidence type="ECO:0000313" key="7">
    <source>
        <dbReference type="Proteomes" id="UP000228930"/>
    </source>
</evidence>
<comment type="caution">
    <text evidence="6">The sequence shown here is derived from an EMBL/GenBank/DDBJ whole genome shotgun (WGS) entry which is preliminary data.</text>
</comment>
<comment type="subcellular location">
    <subcellularLocation>
        <location evidence="1">Membrane</location>
        <topology evidence="1">Multi-pass membrane protein</topology>
    </subcellularLocation>
</comment>
<feature type="transmembrane region" description="Helical" evidence="5">
    <location>
        <begin position="235"/>
        <end position="252"/>
    </location>
</feature>
<keyword evidence="6" id="KW-0456">Lyase</keyword>
<reference evidence="6 7" key="1">
    <citation type="submission" date="2015-06" db="EMBL/GenBank/DDBJ databases">
        <title>Comparative genome analysis of nirS-carrying Bradyrhizobium sp. strains.</title>
        <authorList>
            <person name="Ishii S."/>
            <person name="Jang J."/>
            <person name="Nishizawa T."/>
            <person name="Senoo K."/>
        </authorList>
    </citation>
    <scope>NUCLEOTIDE SEQUENCE [LARGE SCALE GENOMIC DNA]</scope>
    <source>
        <strain evidence="6 7">TSA1</strain>
    </source>
</reference>
<keyword evidence="3 5" id="KW-1133">Transmembrane helix</keyword>
<evidence type="ECO:0000256" key="4">
    <source>
        <dbReference type="ARBA" id="ARBA00023136"/>
    </source>
</evidence>
<gene>
    <name evidence="6" type="ORF">TSA1_03790</name>
</gene>
<name>A0A2M6U5V8_9BRAD</name>
<dbReference type="PANTHER" id="PTHR43359:SF1">
    <property type="entry name" value="FORMATE HYDROGENLYASE SUBUNIT 4-RELATED"/>
    <property type="match status" value="1"/>
</dbReference>
<dbReference type="GO" id="GO:0005886">
    <property type="term" value="C:plasma membrane"/>
    <property type="evidence" value="ECO:0007669"/>
    <property type="project" value="TreeGrafter"/>
</dbReference>
<dbReference type="Pfam" id="PF00146">
    <property type="entry name" value="NADHdh"/>
    <property type="match status" value="1"/>
</dbReference>
<organism evidence="6 7">
    <name type="scientific">Bradyrhizobium nitroreducens</name>
    <dbReference type="NCBI Taxonomy" id="709803"/>
    <lineage>
        <taxon>Bacteria</taxon>
        <taxon>Pseudomonadati</taxon>
        <taxon>Pseudomonadota</taxon>
        <taxon>Alphaproteobacteria</taxon>
        <taxon>Hyphomicrobiales</taxon>
        <taxon>Nitrobacteraceae</taxon>
        <taxon>Bradyrhizobium</taxon>
    </lineage>
</organism>
<feature type="transmembrane region" description="Helical" evidence="5">
    <location>
        <begin position="12"/>
        <end position="29"/>
    </location>
</feature>
<keyword evidence="7" id="KW-1185">Reference proteome</keyword>
<evidence type="ECO:0000256" key="1">
    <source>
        <dbReference type="ARBA" id="ARBA00004141"/>
    </source>
</evidence>
<proteinExistence type="predicted"/>
<dbReference type="RefSeq" id="WP_100175202.1">
    <property type="nucleotide sequence ID" value="NZ_LFJC01000003.1"/>
</dbReference>
<protein>
    <submittedName>
        <fullName evidence="6">Formate hydrogenlyase</fullName>
    </submittedName>
</protein>
<evidence type="ECO:0000256" key="5">
    <source>
        <dbReference type="SAM" id="Phobius"/>
    </source>
</evidence>
<dbReference type="PANTHER" id="PTHR43359">
    <property type="entry name" value="FORMATE HYDROGENLYASE SUBUNIT 4"/>
    <property type="match status" value="1"/>
</dbReference>
<dbReference type="InterPro" id="IPR052561">
    <property type="entry name" value="ComplexI_Subunit1"/>
</dbReference>
<dbReference type="AlphaFoldDB" id="A0A2M6U5V8"/>
<dbReference type="EMBL" id="LFJC01000003">
    <property type="protein sequence ID" value="PIS99975.1"/>
    <property type="molecule type" value="Genomic_DNA"/>
</dbReference>
<accession>A0A2M6U5V8</accession>
<dbReference type="InterPro" id="IPR001694">
    <property type="entry name" value="NADH_UbQ_OxRdtase_su1/FPO"/>
</dbReference>
<feature type="transmembrane region" description="Helical" evidence="5">
    <location>
        <begin position="294"/>
        <end position="314"/>
    </location>
</feature>
<feature type="transmembrane region" description="Helical" evidence="5">
    <location>
        <begin position="66"/>
        <end position="86"/>
    </location>
</feature>
<feature type="transmembrane region" description="Helical" evidence="5">
    <location>
        <begin position="92"/>
        <end position="114"/>
    </location>
</feature>
<dbReference type="Proteomes" id="UP000228930">
    <property type="component" value="Unassembled WGS sequence"/>
</dbReference>
<keyword evidence="2 5" id="KW-0812">Transmembrane</keyword>
<evidence type="ECO:0000256" key="3">
    <source>
        <dbReference type="ARBA" id="ARBA00022989"/>
    </source>
</evidence>
<keyword evidence="4 5" id="KW-0472">Membrane</keyword>
<feature type="transmembrane region" description="Helical" evidence="5">
    <location>
        <begin position="173"/>
        <end position="192"/>
    </location>
</feature>